<keyword evidence="2" id="KW-0812">Transmembrane</keyword>
<evidence type="ECO:0000313" key="4">
    <source>
        <dbReference type="Proteomes" id="UP000703661"/>
    </source>
</evidence>
<protein>
    <recommendedName>
        <fullName evidence="5">Amine oxidase domain-containing protein</fullName>
    </recommendedName>
</protein>
<sequence length="657" mass="74623">MPPQLLQERTSPLPNKLQQPHQHEQQQQQFSNSPRTVSEQGEYHPYLTSLCQSFGIKLHDANNTISCSDINLDSEQQPRDYSVQDPYFSSRLYKIGSRIVTLPDLPPFSFLNPFPLGRRALAYYRIVRDYARMVVTAKEFMSKGRMMDIGKHPIEWGNGRMVSLREFLEAGGYSHDFSSFFVPRIASVCTCSFEQMMEYPACVVLEYMARCMPFGRMMAIPSSSVQEIIEKLSENVGTVHYNTTMKYVRMEKNPNDESTDYVVLTDSFGVQRNFDHVIFATQANQAAAILAGYDDSKRNSKEGYDDVDHSVSPFESLRPEHPFYRQIKTLLKFPYERTKVVCHTDTSFLPKDPSHWRSINVVKPFSADVLASPISKMAKELEKEMELRSKVAKSHFTSLSQSTPLKASSPSILDKEPYSQNSVMTTYILAKTSDPGSSANLLQTINPIYPPRPETIVSSTWLDRVVVNSASAKAVDELQRLMEPQIAHRASISIEYSNQRQAPVITSNRVWFIGNYAYPGIPLLEGCVASAVRVAEKIIGSEPSRQLAVPSTAPVAPFWNRSTLLRERRQNLRRENVGRNGSKRQGSMTTIYFKTAWKDGLEDGWLEKNKRYVRPFTFNAVFEVAWILLLYLAAVVKCLLVFVIESFGGDGSRWAYT</sequence>
<organism evidence="3 4">
    <name type="scientific">Entomortierella chlamydospora</name>
    <dbReference type="NCBI Taxonomy" id="101097"/>
    <lineage>
        <taxon>Eukaryota</taxon>
        <taxon>Fungi</taxon>
        <taxon>Fungi incertae sedis</taxon>
        <taxon>Mucoromycota</taxon>
        <taxon>Mortierellomycotina</taxon>
        <taxon>Mortierellomycetes</taxon>
        <taxon>Mortierellales</taxon>
        <taxon>Mortierellaceae</taxon>
        <taxon>Entomortierella</taxon>
    </lineage>
</organism>
<comment type="caution">
    <text evidence="3">The sequence shown here is derived from an EMBL/GenBank/DDBJ whole genome shotgun (WGS) entry which is preliminary data.</text>
</comment>
<proteinExistence type="predicted"/>
<dbReference type="Proteomes" id="UP000703661">
    <property type="component" value="Unassembled WGS sequence"/>
</dbReference>
<gene>
    <name evidence="3" type="ORF">BGZ80_000160</name>
</gene>
<reference evidence="3" key="1">
    <citation type="journal article" date="2020" name="Fungal Divers.">
        <title>Resolving the Mortierellaceae phylogeny through synthesis of multi-gene phylogenetics and phylogenomics.</title>
        <authorList>
            <person name="Vandepol N."/>
            <person name="Liber J."/>
            <person name="Desiro A."/>
            <person name="Na H."/>
            <person name="Kennedy M."/>
            <person name="Barry K."/>
            <person name="Grigoriev I.V."/>
            <person name="Miller A.N."/>
            <person name="O'Donnell K."/>
            <person name="Stajich J.E."/>
            <person name="Bonito G."/>
        </authorList>
    </citation>
    <scope>NUCLEOTIDE SEQUENCE</scope>
    <source>
        <strain evidence="3">NRRL 2769</strain>
    </source>
</reference>
<keyword evidence="2" id="KW-1133">Transmembrane helix</keyword>
<dbReference type="AlphaFoldDB" id="A0A9P6SZ86"/>
<name>A0A9P6SZ86_9FUNG</name>
<dbReference type="InterPro" id="IPR050464">
    <property type="entry name" value="Zeta_carotene_desat/Oxidored"/>
</dbReference>
<dbReference type="PANTHER" id="PTHR42923">
    <property type="entry name" value="PROTOPORPHYRINOGEN OXIDASE"/>
    <property type="match status" value="1"/>
</dbReference>
<keyword evidence="2" id="KW-0472">Membrane</keyword>
<evidence type="ECO:0008006" key="5">
    <source>
        <dbReference type="Google" id="ProtNLM"/>
    </source>
</evidence>
<dbReference type="SUPFAM" id="SSF51905">
    <property type="entry name" value="FAD/NAD(P)-binding domain"/>
    <property type="match status" value="1"/>
</dbReference>
<dbReference type="EMBL" id="JAAAID010001028">
    <property type="protein sequence ID" value="KAG0012154.1"/>
    <property type="molecule type" value="Genomic_DNA"/>
</dbReference>
<evidence type="ECO:0000313" key="3">
    <source>
        <dbReference type="EMBL" id="KAG0012154.1"/>
    </source>
</evidence>
<feature type="compositionally biased region" description="Polar residues" evidence="1">
    <location>
        <begin position="7"/>
        <end position="17"/>
    </location>
</feature>
<feature type="transmembrane region" description="Helical" evidence="2">
    <location>
        <begin position="624"/>
        <end position="644"/>
    </location>
</feature>
<feature type="region of interest" description="Disordered" evidence="1">
    <location>
        <begin position="1"/>
        <end position="39"/>
    </location>
</feature>
<evidence type="ECO:0000256" key="2">
    <source>
        <dbReference type="SAM" id="Phobius"/>
    </source>
</evidence>
<dbReference type="InterPro" id="IPR036188">
    <property type="entry name" value="FAD/NAD-bd_sf"/>
</dbReference>
<feature type="compositionally biased region" description="Polar residues" evidence="1">
    <location>
        <begin position="30"/>
        <end position="39"/>
    </location>
</feature>
<keyword evidence="4" id="KW-1185">Reference proteome</keyword>
<dbReference type="GO" id="GO:0016491">
    <property type="term" value="F:oxidoreductase activity"/>
    <property type="evidence" value="ECO:0007669"/>
    <property type="project" value="TreeGrafter"/>
</dbReference>
<accession>A0A9P6SZ86</accession>
<dbReference type="PANTHER" id="PTHR42923:SF17">
    <property type="entry name" value="AMINE OXIDASE DOMAIN-CONTAINING PROTEIN"/>
    <property type="match status" value="1"/>
</dbReference>
<evidence type="ECO:0000256" key="1">
    <source>
        <dbReference type="SAM" id="MobiDB-lite"/>
    </source>
</evidence>